<protein>
    <submittedName>
        <fullName evidence="2">Uncharacterized protein</fullName>
    </submittedName>
</protein>
<reference evidence="2" key="2">
    <citation type="submission" date="2023-05" db="EMBL/GenBank/DDBJ databases">
        <authorList>
            <consortium name="Lawrence Berkeley National Laboratory"/>
            <person name="Steindorff A."/>
            <person name="Hensen N."/>
            <person name="Bonometti L."/>
            <person name="Westerberg I."/>
            <person name="Brannstrom I.O."/>
            <person name="Guillou S."/>
            <person name="Cros-Aarteil S."/>
            <person name="Calhoun S."/>
            <person name="Haridas S."/>
            <person name="Kuo A."/>
            <person name="Mondo S."/>
            <person name="Pangilinan J."/>
            <person name="Riley R."/>
            <person name="Labutti K."/>
            <person name="Andreopoulos B."/>
            <person name="Lipzen A."/>
            <person name="Chen C."/>
            <person name="Yanf M."/>
            <person name="Daum C."/>
            <person name="Ng V."/>
            <person name="Clum A."/>
            <person name="Ohm R."/>
            <person name="Martin F."/>
            <person name="Silar P."/>
            <person name="Natvig D."/>
            <person name="Lalanne C."/>
            <person name="Gautier V."/>
            <person name="Ament-Velasquez S.L."/>
            <person name="Kruys A."/>
            <person name="Hutchinson M.I."/>
            <person name="Powell A.J."/>
            <person name="Barry K."/>
            <person name="Miller A.N."/>
            <person name="Grigoriev I.V."/>
            <person name="Debuchy R."/>
            <person name="Gladieux P."/>
            <person name="Thoren M.H."/>
            <person name="Johannesson H."/>
        </authorList>
    </citation>
    <scope>NUCLEOTIDE SEQUENCE</scope>
    <source>
        <strain evidence="2">CBS 508.74</strain>
    </source>
</reference>
<evidence type="ECO:0000256" key="1">
    <source>
        <dbReference type="SAM" id="MobiDB-lite"/>
    </source>
</evidence>
<gene>
    <name evidence="2" type="ORF">N656DRAFT_632283</name>
</gene>
<dbReference type="Proteomes" id="UP001302812">
    <property type="component" value="Unassembled WGS sequence"/>
</dbReference>
<name>A0AAN6TG91_9PEZI</name>
<dbReference type="GeneID" id="89934497"/>
<sequence>MPSHNSNGIPRHKGTIGKVSQESGASTGPRRTDGSDPGPAVQRRKPWLPKYSSPASLQIIFPFQLLWPQYVMRMVQLFSMKARLLSHKSWVWIKAFPLLSCWNRYIRRIPTPPALTRKHMSRNLQLSPCPLLHIGHLRPGQSLQHVLGLFMCMYCMSTHFLAARGRLILEPIDPLGTLWLVTLPTGTYRAAVPVARIFLGTYSVH</sequence>
<dbReference type="RefSeq" id="XP_064671181.1">
    <property type="nucleotide sequence ID" value="XM_064810372.1"/>
</dbReference>
<reference evidence="2" key="1">
    <citation type="journal article" date="2023" name="Mol. Phylogenet. Evol.">
        <title>Genome-scale phylogeny and comparative genomics of the fungal order Sordariales.</title>
        <authorList>
            <person name="Hensen N."/>
            <person name="Bonometti L."/>
            <person name="Westerberg I."/>
            <person name="Brannstrom I.O."/>
            <person name="Guillou S."/>
            <person name="Cros-Aarteil S."/>
            <person name="Calhoun S."/>
            <person name="Haridas S."/>
            <person name="Kuo A."/>
            <person name="Mondo S."/>
            <person name="Pangilinan J."/>
            <person name="Riley R."/>
            <person name="LaButti K."/>
            <person name="Andreopoulos B."/>
            <person name="Lipzen A."/>
            <person name="Chen C."/>
            <person name="Yan M."/>
            <person name="Daum C."/>
            <person name="Ng V."/>
            <person name="Clum A."/>
            <person name="Steindorff A."/>
            <person name="Ohm R.A."/>
            <person name="Martin F."/>
            <person name="Silar P."/>
            <person name="Natvig D.O."/>
            <person name="Lalanne C."/>
            <person name="Gautier V."/>
            <person name="Ament-Velasquez S.L."/>
            <person name="Kruys A."/>
            <person name="Hutchinson M.I."/>
            <person name="Powell A.J."/>
            <person name="Barry K."/>
            <person name="Miller A.N."/>
            <person name="Grigoriev I.V."/>
            <person name="Debuchy R."/>
            <person name="Gladieux P."/>
            <person name="Hiltunen Thoren M."/>
            <person name="Johannesson H."/>
        </authorList>
    </citation>
    <scope>NUCLEOTIDE SEQUENCE</scope>
    <source>
        <strain evidence="2">CBS 508.74</strain>
    </source>
</reference>
<feature type="region of interest" description="Disordered" evidence="1">
    <location>
        <begin position="1"/>
        <end position="45"/>
    </location>
</feature>
<keyword evidence="3" id="KW-1185">Reference proteome</keyword>
<dbReference type="AlphaFoldDB" id="A0AAN6TG91"/>
<accession>A0AAN6TG91</accession>
<comment type="caution">
    <text evidence="2">The sequence shown here is derived from an EMBL/GenBank/DDBJ whole genome shotgun (WGS) entry which is preliminary data.</text>
</comment>
<organism evidence="2 3">
    <name type="scientific">Canariomyces notabilis</name>
    <dbReference type="NCBI Taxonomy" id="2074819"/>
    <lineage>
        <taxon>Eukaryota</taxon>
        <taxon>Fungi</taxon>
        <taxon>Dikarya</taxon>
        <taxon>Ascomycota</taxon>
        <taxon>Pezizomycotina</taxon>
        <taxon>Sordariomycetes</taxon>
        <taxon>Sordariomycetidae</taxon>
        <taxon>Sordariales</taxon>
        <taxon>Chaetomiaceae</taxon>
        <taxon>Canariomyces</taxon>
    </lineage>
</organism>
<dbReference type="EMBL" id="MU853339">
    <property type="protein sequence ID" value="KAK4113611.1"/>
    <property type="molecule type" value="Genomic_DNA"/>
</dbReference>
<proteinExistence type="predicted"/>
<evidence type="ECO:0000313" key="3">
    <source>
        <dbReference type="Proteomes" id="UP001302812"/>
    </source>
</evidence>
<evidence type="ECO:0000313" key="2">
    <source>
        <dbReference type="EMBL" id="KAK4113611.1"/>
    </source>
</evidence>